<evidence type="ECO:0008006" key="5">
    <source>
        <dbReference type="Google" id="ProtNLM"/>
    </source>
</evidence>
<dbReference type="KEGG" id="mrob:HH214_12905"/>
<evidence type="ECO:0000313" key="4">
    <source>
        <dbReference type="Proteomes" id="UP000503278"/>
    </source>
</evidence>
<gene>
    <name evidence="3" type="ORF">HH214_12905</name>
</gene>
<protein>
    <recommendedName>
        <fullName evidence="5">Adhesin domain-containing protein</fullName>
    </recommendedName>
</protein>
<dbReference type="RefSeq" id="WP_169608256.1">
    <property type="nucleotide sequence ID" value="NZ_CP051682.1"/>
</dbReference>
<feature type="chain" id="PRO_5029913115" description="Adhesin domain-containing protein" evidence="2">
    <location>
        <begin position="26"/>
        <end position="471"/>
    </location>
</feature>
<dbReference type="EMBL" id="CP051682">
    <property type="protein sequence ID" value="QJD96706.1"/>
    <property type="molecule type" value="Genomic_DNA"/>
</dbReference>
<feature type="signal peptide" evidence="2">
    <location>
        <begin position="1"/>
        <end position="25"/>
    </location>
</feature>
<dbReference type="Proteomes" id="UP000503278">
    <property type="component" value="Chromosome"/>
</dbReference>
<feature type="coiled-coil region" evidence="1">
    <location>
        <begin position="33"/>
        <end position="60"/>
    </location>
</feature>
<keyword evidence="4" id="KW-1185">Reference proteome</keyword>
<reference evidence="3 4" key="1">
    <citation type="submission" date="2020-04" db="EMBL/GenBank/DDBJ databases">
        <title>Genome sequencing of novel species.</title>
        <authorList>
            <person name="Heo J."/>
            <person name="Kim S.-J."/>
            <person name="Kim J.-S."/>
            <person name="Hong S.-B."/>
            <person name="Kwon S.-W."/>
        </authorList>
    </citation>
    <scope>NUCLEOTIDE SEQUENCE [LARGE SCALE GENOMIC DNA]</scope>
    <source>
        <strain evidence="3 4">F39-2</strain>
    </source>
</reference>
<evidence type="ECO:0000313" key="3">
    <source>
        <dbReference type="EMBL" id="QJD96706.1"/>
    </source>
</evidence>
<sequence length="471" mass="52747">MKLKIFNLTLYMMCAFMLLSLPSFAQTNSAKDTTDYRQQMHQLREQMRTLQHQMSRLQMQELRKQTQVLRKQSQSLYIVPGQQFDLGTLNSLKLNSQKLTDSIINTLKLNDSSLNLKSLTSTLNNRIYARIAPMSRLSGTMNMGHNESEAELRKQVQSGDVKEKIKTYSKSYPVSNNDTIQIKNSYGKVSVNTWNKSEVKVEVEIKAYANEEADAQNLLNNIIINDSKKNAVVAFKTDIDIPKSVNKNGNILGTWFNSGKRYTRKMIINYTVYMPAKSHLNINNTFGSIVLPELLGKVNIILSNGSLISQPLVNPENRYNISFSDGNIAAVNGGKLNVSYSRVNVGTADKLKATSNFSTLNVDKLKSWGDVAVRYGEGFKVNELDKNLKNLNVNAAFTKLAITPGDNVDFDITTHLGNFNYDTTDVKLTSGLPTSNERGSLSTRTYKGKIGKGNINKVINIKSSFTNVKFN</sequence>
<evidence type="ECO:0000256" key="2">
    <source>
        <dbReference type="SAM" id="SignalP"/>
    </source>
</evidence>
<evidence type="ECO:0000256" key="1">
    <source>
        <dbReference type="SAM" id="Coils"/>
    </source>
</evidence>
<keyword evidence="1" id="KW-0175">Coiled coil</keyword>
<proteinExistence type="predicted"/>
<dbReference type="AlphaFoldDB" id="A0A7L5E8L0"/>
<name>A0A7L5E8L0_9SPHI</name>
<keyword evidence="2" id="KW-0732">Signal</keyword>
<organism evidence="3 4">
    <name type="scientific">Mucilaginibacter robiniae</name>
    <dbReference type="NCBI Taxonomy" id="2728022"/>
    <lineage>
        <taxon>Bacteria</taxon>
        <taxon>Pseudomonadati</taxon>
        <taxon>Bacteroidota</taxon>
        <taxon>Sphingobacteriia</taxon>
        <taxon>Sphingobacteriales</taxon>
        <taxon>Sphingobacteriaceae</taxon>
        <taxon>Mucilaginibacter</taxon>
    </lineage>
</organism>
<accession>A0A7L5E8L0</accession>